<dbReference type="InterPro" id="IPR002099">
    <property type="entry name" value="MutL/Mlh/PMS"/>
</dbReference>
<keyword evidence="4" id="KW-0234">DNA repair</keyword>
<dbReference type="Gene3D" id="3.30.565.10">
    <property type="entry name" value="Histidine kinase-like ATPase, C-terminal domain"/>
    <property type="match status" value="1"/>
</dbReference>
<dbReference type="GO" id="GO:0005524">
    <property type="term" value="F:ATP binding"/>
    <property type="evidence" value="ECO:0007669"/>
    <property type="project" value="InterPro"/>
</dbReference>
<dbReference type="STRING" id="154538.A0A1M2V2C0"/>
<evidence type="ECO:0000256" key="2">
    <source>
        <dbReference type="ARBA" id="ARBA00006082"/>
    </source>
</evidence>
<dbReference type="InterPro" id="IPR032189">
    <property type="entry name" value="Mlh1_C"/>
</dbReference>
<proteinExistence type="inferred from homology"/>
<dbReference type="InterPro" id="IPR036890">
    <property type="entry name" value="HATPase_C_sf"/>
</dbReference>
<dbReference type="PANTHER" id="PTHR10073:SF12">
    <property type="entry name" value="DNA MISMATCH REPAIR PROTEIN MLH1"/>
    <property type="match status" value="1"/>
</dbReference>
<keyword evidence="3" id="KW-0227">DNA damage</keyword>
<comment type="caution">
    <text evidence="8">The sequence shown here is derived from an EMBL/GenBank/DDBJ whole genome shotgun (WGS) entry which is preliminary data.</text>
</comment>
<dbReference type="FunFam" id="3.30.230.10:FF:000014">
    <property type="entry name" value="DNA mismatch repair protein Mlh1"/>
    <property type="match status" value="1"/>
</dbReference>
<evidence type="ECO:0000256" key="4">
    <source>
        <dbReference type="ARBA" id="ARBA00023204"/>
    </source>
</evidence>
<dbReference type="FunFam" id="3.30.565.10:FF:000109">
    <property type="entry name" value="Related to MLH1-DNA mismatch repair protein"/>
    <property type="match status" value="1"/>
</dbReference>
<evidence type="ECO:0000313" key="9">
    <source>
        <dbReference type="Proteomes" id="UP000184267"/>
    </source>
</evidence>
<dbReference type="GO" id="GO:0061982">
    <property type="term" value="P:meiosis I cell cycle process"/>
    <property type="evidence" value="ECO:0007669"/>
    <property type="project" value="UniProtKB-ARBA"/>
</dbReference>
<dbReference type="Pfam" id="PF13589">
    <property type="entry name" value="HATPase_c_3"/>
    <property type="match status" value="1"/>
</dbReference>
<dbReference type="GO" id="GO:0140664">
    <property type="term" value="F:ATP-dependent DNA damage sensor activity"/>
    <property type="evidence" value="ECO:0007669"/>
    <property type="project" value="InterPro"/>
</dbReference>
<dbReference type="InterPro" id="IPR038973">
    <property type="entry name" value="MutL/Mlh/Pms-like"/>
</dbReference>
<accession>A0A1M2V2C0</accession>
<dbReference type="SMART" id="SM01340">
    <property type="entry name" value="DNA_mis_repair"/>
    <property type="match status" value="1"/>
</dbReference>
<dbReference type="Gene3D" id="3.30.230.10">
    <property type="match status" value="1"/>
</dbReference>
<dbReference type="InterPro" id="IPR014721">
    <property type="entry name" value="Ribsml_uS5_D2-typ_fold_subgr"/>
</dbReference>
<evidence type="ECO:0000256" key="3">
    <source>
        <dbReference type="ARBA" id="ARBA00022763"/>
    </source>
</evidence>
<dbReference type="CDD" id="cd16926">
    <property type="entry name" value="HATPase_MutL-MLH-PMS-like"/>
    <property type="match status" value="1"/>
</dbReference>
<feature type="domain" description="DNA mismatch repair protein S5" evidence="7">
    <location>
        <begin position="235"/>
        <end position="376"/>
    </location>
</feature>
<dbReference type="SUPFAM" id="SSF54211">
    <property type="entry name" value="Ribosomal protein S5 domain 2-like"/>
    <property type="match status" value="1"/>
</dbReference>
<comment type="subcellular location">
    <subcellularLocation>
        <location evidence="1">Nucleus</location>
    </subcellularLocation>
</comment>
<dbReference type="OrthoDB" id="10263226at2759"/>
<feature type="region of interest" description="Disordered" evidence="6">
    <location>
        <begin position="420"/>
        <end position="449"/>
    </location>
</feature>
<gene>
    <name evidence="8" type="ORF">TRAPUB_7786</name>
</gene>
<dbReference type="Pfam" id="PF01119">
    <property type="entry name" value="DNA_mis_repair"/>
    <property type="match status" value="1"/>
</dbReference>
<keyword evidence="5" id="KW-0539">Nucleus</keyword>
<dbReference type="AlphaFoldDB" id="A0A1M2V2C0"/>
<evidence type="ECO:0000256" key="6">
    <source>
        <dbReference type="SAM" id="MobiDB-lite"/>
    </source>
</evidence>
<dbReference type="SUPFAM" id="SSF55874">
    <property type="entry name" value="ATPase domain of HSP90 chaperone/DNA topoisomerase II/histidine kinase"/>
    <property type="match status" value="1"/>
</dbReference>
<dbReference type="InterPro" id="IPR014762">
    <property type="entry name" value="DNA_mismatch_repair_CS"/>
</dbReference>
<dbReference type="PROSITE" id="PS00058">
    <property type="entry name" value="DNA_MISMATCH_REPAIR_1"/>
    <property type="match status" value="1"/>
</dbReference>
<dbReference type="GO" id="GO:0032389">
    <property type="term" value="C:MutLalpha complex"/>
    <property type="evidence" value="ECO:0007669"/>
    <property type="project" value="TreeGrafter"/>
</dbReference>
<dbReference type="GO" id="GO:0030983">
    <property type="term" value="F:mismatched DNA binding"/>
    <property type="evidence" value="ECO:0007669"/>
    <property type="project" value="InterPro"/>
</dbReference>
<dbReference type="Proteomes" id="UP000184267">
    <property type="component" value="Unassembled WGS sequence"/>
</dbReference>
<reference evidence="8 9" key="1">
    <citation type="submission" date="2016-10" db="EMBL/GenBank/DDBJ databases">
        <title>Genome sequence of the basidiomycete white-rot fungus Trametes pubescens.</title>
        <authorList>
            <person name="Makela M.R."/>
            <person name="Granchi Z."/>
            <person name="Peng M."/>
            <person name="De Vries R.P."/>
            <person name="Grigoriev I."/>
            <person name="Riley R."/>
            <person name="Hilden K."/>
        </authorList>
    </citation>
    <scope>NUCLEOTIDE SEQUENCE [LARGE SCALE GENOMIC DNA]</scope>
    <source>
        <strain evidence="8 9">FBCC735</strain>
    </source>
</reference>
<feature type="region of interest" description="Disordered" evidence="6">
    <location>
        <begin position="467"/>
        <end position="496"/>
    </location>
</feature>
<evidence type="ECO:0000259" key="7">
    <source>
        <dbReference type="SMART" id="SM01340"/>
    </source>
</evidence>
<dbReference type="GO" id="GO:0016887">
    <property type="term" value="F:ATP hydrolysis activity"/>
    <property type="evidence" value="ECO:0007669"/>
    <property type="project" value="InterPro"/>
</dbReference>
<dbReference type="GO" id="GO:0006298">
    <property type="term" value="P:mismatch repair"/>
    <property type="evidence" value="ECO:0007669"/>
    <property type="project" value="InterPro"/>
</dbReference>
<organism evidence="8 9">
    <name type="scientific">Trametes pubescens</name>
    <name type="common">White-rot fungus</name>
    <dbReference type="NCBI Taxonomy" id="154538"/>
    <lineage>
        <taxon>Eukaryota</taxon>
        <taxon>Fungi</taxon>
        <taxon>Dikarya</taxon>
        <taxon>Basidiomycota</taxon>
        <taxon>Agaricomycotina</taxon>
        <taxon>Agaricomycetes</taxon>
        <taxon>Polyporales</taxon>
        <taxon>Polyporaceae</taxon>
        <taxon>Trametes</taxon>
    </lineage>
</organism>
<keyword evidence="9" id="KW-1185">Reference proteome</keyword>
<dbReference type="Pfam" id="PF16413">
    <property type="entry name" value="Mlh1_C"/>
    <property type="match status" value="1"/>
</dbReference>
<evidence type="ECO:0000256" key="1">
    <source>
        <dbReference type="ARBA" id="ARBA00004123"/>
    </source>
</evidence>
<evidence type="ECO:0000256" key="5">
    <source>
        <dbReference type="ARBA" id="ARBA00023242"/>
    </source>
</evidence>
<feature type="region of interest" description="Disordered" evidence="6">
    <location>
        <begin position="1"/>
        <end position="21"/>
    </location>
</feature>
<name>A0A1M2V2C0_TRAPU</name>
<dbReference type="OMA" id="ANYHVKK"/>
<dbReference type="InterPro" id="IPR013507">
    <property type="entry name" value="DNA_mismatch_S5_2-like"/>
</dbReference>
<dbReference type="PANTHER" id="PTHR10073">
    <property type="entry name" value="DNA MISMATCH REPAIR PROTEIN MLH, PMS, MUTL"/>
    <property type="match status" value="1"/>
</dbReference>
<dbReference type="InterPro" id="IPR020568">
    <property type="entry name" value="Ribosomal_Su5_D2-typ_SF"/>
</dbReference>
<sequence length="792" mass="86308">MVASTSARAPSPPPPGPRPIRRLQESVINRIAAGEIIHRPASALKELIENSLDAGATSIKVTVKEGGMKLLQIQDNGCGIRKEDLPILAERFTTSKLATFADLSRLTTYGFRGEALASMSYVSNLTVVTKTKADSCAWKACYADGALTPVKAGATSDPKPCAGNDGTTITVENLFYNTPTRLSALRGSSEEYTRIIDVVTRYAIHNPLVSFTCKKTGSPSPDVSTPSSSTTEQAIRLLYGQTLAKELLHVTVIPASKGKGKASAAHQDASDDEDEDVDDSWSAEAHFTNANYQAKKMTFLLFINHRLVEASRIKRALEAVYNGVLAKGAAPFVYLSLQIDPRSVDVNVHPTKKEVHFLDEDAIIERIADVVQDALIGQSQSRVFEYQTLLTGGIAESATQKSAGKRKARADDEIAEEGAYGHAASHDSTPGGSQGAPAASQPAKRKVYSQHKVRTSLQERTLDSMFPIAHPSQRPGSGDGDGMAGTPGTPPVLRGKEIKESQCYLKSVKDLRSIVLKQNHHRTRALSFLPIPSIFAAYTLTHTAAELSEILAKHTFVGIVDAPRCLSLVQHGTRLYLLNHGALAAELFYQLGLQQFGDLPRIRLDPAPGLRTLVALAVDAEEGVAQSGMSKDAVVDRIVDMLLERRDMLQEYFSLGISADGRVETLPMLLRDYTPNLDKLPLFLMRLGPQVDWTDEQACFDTFLRELASFYVPEPLLPDEARGAKPPADMDVDADADARAADAQTEKATQWQVQHVLFPAMARYLVPPKSLLERDVVQVADLPDLYRVFERC</sequence>
<dbReference type="NCBIfam" id="TIGR00585">
    <property type="entry name" value="mutl"/>
    <property type="match status" value="1"/>
</dbReference>
<protein>
    <submittedName>
        <fullName evidence="8">DNA mismatch repair protein Mlh1</fullName>
    </submittedName>
</protein>
<dbReference type="EMBL" id="MNAD01001723">
    <property type="protein sequence ID" value="OJT01730.1"/>
    <property type="molecule type" value="Genomic_DNA"/>
</dbReference>
<comment type="similarity">
    <text evidence="2">Belongs to the DNA mismatch repair MutL/HexB family.</text>
</comment>
<evidence type="ECO:0000313" key="8">
    <source>
        <dbReference type="EMBL" id="OJT01730.1"/>
    </source>
</evidence>